<sequence length="83" mass="9817">MKICELFSLRMIIKKQKVMNTVIMMNYIKILERTNVSDICISFVRGCFVVYKHSVVQLKALFPHLLIYIFHTSFHTKPLRNLA</sequence>
<comment type="caution">
    <text evidence="1">The sequence shown here is derived from an EMBL/GenBank/DDBJ whole genome shotgun (WGS) entry which is preliminary data.</text>
</comment>
<reference evidence="1 2" key="1">
    <citation type="submission" date="2018-08" db="EMBL/GenBank/DDBJ databases">
        <title>A genome reference for cultivated species of the human gut microbiota.</title>
        <authorList>
            <person name="Zou Y."/>
            <person name="Xue W."/>
            <person name="Luo G."/>
        </authorList>
    </citation>
    <scope>NUCLEOTIDE SEQUENCE [LARGE SCALE GENOMIC DNA]</scope>
    <source>
        <strain evidence="1 2">AF39-6AC</strain>
    </source>
</reference>
<evidence type="ECO:0000313" key="2">
    <source>
        <dbReference type="Proteomes" id="UP000284417"/>
    </source>
</evidence>
<name>A0A415HYF7_9BACE</name>
<dbReference type="AlphaFoldDB" id="A0A415HYF7"/>
<organism evidence="1 2">
    <name type="scientific">Bacteroides xylanisolvens</name>
    <dbReference type="NCBI Taxonomy" id="371601"/>
    <lineage>
        <taxon>Bacteria</taxon>
        <taxon>Pseudomonadati</taxon>
        <taxon>Bacteroidota</taxon>
        <taxon>Bacteroidia</taxon>
        <taxon>Bacteroidales</taxon>
        <taxon>Bacteroidaceae</taxon>
        <taxon>Bacteroides</taxon>
    </lineage>
</organism>
<protein>
    <submittedName>
        <fullName evidence="1">Uncharacterized protein</fullName>
    </submittedName>
</protein>
<accession>A0A415HYF7</accession>
<evidence type="ECO:0000313" key="1">
    <source>
        <dbReference type="EMBL" id="RHK99843.1"/>
    </source>
</evidence>
<dbReference type="EMBL" id="QROC01000006">
    <property type="protein sequence ID" value="RHK99843.1"/>
    <property type="molecule type" value="Genomic_DNA"/>
</dbReference>
<gene>
    <name evidence="1" type="ORF">DW042_05865</name>
</gene>
<proteinExistence type="predicted"/>
<dbReference type="Proteomes" id="UP000284417">
    <property type="component" value="Unassembled WGS sequence"/>
</dbReference>